<keyword evidence="3" id="KW-0443">Lipid metabolism</keyword>
<sequence length="330" mass="35268">MRPVTTLLLVAFLLTTLQTACAADVGFQAIEIPDGDEKPLDAGVWYPTDAQASPHRIGGATQTVALNAPIAGRDLPLILISHGSGGWYGGHYDTALALVRAGFVVAAVTHRGDSFDDHSRPAQLWVRPEQLKRLTDYMVASWPPHASIDASRIGVFGFSAGGLTALVAAGGVPDLGLIGPYCVEHPDTDTCAVVRGTPGLMDRFATLPASVWVHDTRVRAVVVAAPAVGFVFDRGGLVDVHVPVQLWSARFDHVEPAPDYADIVRAALPTAPDFHLVENADHYDFLPACSASAAREIPEICTSRSGFDRAAFHSEMNRDVVAFFERTLGQ</sequence>
<evidence type="ECO:0000256" key="2">
    <source>
        <dbReference type="ARBA" id="ARBA00022963"/>
    </source>
</evidence>
<keyword evidence="1 5" id="KW-0378">Hydrolase</keyword>
<protein>
    <submittedName>
        <fullName evidence="5">Predicted dienelactone hydrolase</fullName>
    </submittedName>
</protein>
<dbReference type="PIRSF" id="PIRSF031982">
    <property type="entry name" value="UCP031982_abhydr"/>
    <property type="match status" value="1"/>
</dbReference>
<dbReference type="PANTHER" id="PTHR10272">
    <property type="entry name" value="PLATELET-ACTIVATING FACTOR ACETYLHYDROLASE"/>
    <property type="match status" value="1"/>
</dbReference>
<dbReference type="RefSeq" id="WP_254368994.1">
    <property type="nucleotide sequence ID" value="NZ_FSRM01000002.1"/>
</dbReference>
<dbReference type="InterPro" id="IPR016986">
    <property type="entry name" value="UCP031982_abhydr"/>
</dbReference>
<keyword evidence="2" id="KW-0442">Lipid degradation</keyword>
<dbReference type="GO" id="GO:0016042">
    <property type="term" value="P:lipid catabolic process"/>
    <property type="evidence" value="ECO:0007669"/>
    <property type="project" value="UniProtKB-KW"/>
</dbReference>
<dbReference type="InterPro" id="IPR029058">
    <property type="entry name" value="AB_hydrolase_fold"/>
</dbReference>
<organism evidence="5 6">
    <name type="scientific">Paraburkholderia phenazinium</name>
    <dbReference type="NCBI Taxonomy" id="60549"/>
    <lineage>
        <taxon>Bacteria</taxon>
        <taxon>Pseudomonadati</taxon>
        <taxon>Pseudomonadota</taxon>
        <taxon>Betaproteobacteria</taxon>
        <taxon>Burkholderiales</taxon>
        <taxon>Burkholderiaceae</taxon>
        <taxon>Paraburkholderia</taxon>
    </lineage>
</organism>
<evidence type="ECO:0000313" key="5">
    <source>
        <dbReference type="EMBL" id="SIO51640.1"/>
    </source>
</evidence>
<feature type="chain" id="PRO_5012003383" evidence="4">
    <location>
        <begin position="23"/>
        <end position="330"/>
    </location>
</feature>
<dbReference type="GO" id="GO:0003847">
    <property type="term" value="F:1-alkyl-2-acetylglycerophosphocholine esterase activity"/>
    <property type="evidence" value="ECO:0007669"/>
    <property type="project" value="TreeGrafter"/>
</dbReference>
<accession>A0A1N6K511</accession>
<dbReference type="EMBL" id="FSRM01000002">
    <property type="protein sequence ID" value="SIO51640.1"/>
    <property type="molecule type" value="Genomic_DNA"/>
</dbReference>
<reference evidence="5 6" key="1">
    <citation type="submission" date="2016-11" db="EMBL/GenBank/DDBJ databases">
        <authorList>
            <person name="Jaros S."/>
            <person name="Januszkiewicz K."/>
            <person name="Wedrychowicz H."/>
        </authorList>
    </citation>
    <scope>NUCLEOTIDE SEQUENCE [LARGE SCALE GENOMIC DNA]</scope>
    <source>
        <strain evidence="5 6">GAS86</strain>
    </source>
</reference>
<evidence type="ECO:0000256" key="4">
    <source>
        <dbReference type="SAM" id="SignalP"/>
    </source>
</evidence>
<gene>
    <name evidence="5" type="ORF">SAMN05444168_6048</name>
</gene>
<dbReference type="PANTHER" id="PTHR10272:SF0">
    <property type="entry name" value="PLATELET-ACTIVATING FACTOR ACETYLHYDROLASE"/>
    <property type="match status" value="1"/>
</dbReference>
<keyword evidence="4" id="KW-0732">Signal</keyword>
<feature type="signal peptide" evidence="4">
    <location>
        <begin position="1"/>
        <end position="22"/>
    </location>
</feature>
<evidence type="ECO:0000313" key="6">
    <source>
        <dbReference type="Proteomes" id="UP000184693"/>
    </source>
</evidence>
<dbReference type="SUPFAM" id="SSF53474">
    <property type="entry name" value="alpha/beta-Hydrolases"/>
    <property type="match status" value="1"/>
</dbReference>
<dbReference type="Proteomes" id="UP000184693">
    <property type="component" value="Unassembled WGS sequence"/>
</dbReference>
<dbReference type="Gene3D" id="3.40.50.1820">
    <property type="entry name" value="alpha/beta hydrolase"/>
    <property type="match status" value="1"/>
</dbReference>
<evidence type="ECO:0000256" key="3">
    <source>
        <dbReference type="ARBA" id="ARBA00023098"/>
    </source>
</evidence>
<proteinExistence type="predicted"/>
<name>A0A1N6K511_9BURK</name>
<evidence type="ECO:0000256" key="1">
    <source>
        <dbReference type="ARBA" id="ARBA00022801"/>
    </source>
</evidence>
<dbReference type="AlphaFoldDB" id="A0A1N6K511"/>